<dbReference type="SUPFAM" id="SSF88697">
    <property type="entry name" value="PUA domain-like"/>
    <property type="match status" value="1"/>
</dbReference>
<dbReference type="GO" id="GO:0061630">
    <property type="term" value="F:ubiquitin protein ligase activity"/>
    <property type="evidence" value="ECO:0007669"/>
    <property type="project" value="TreeGrafter"/>
</dbReference>
<evidence type="ECO:0000313" key="6">
    <source>
        <dbReference type="EMBL" id="KAK3243952.1"/>
    </source>
</evidence>
<accession>A0AAE0EXM4</accession>
<dbReference type="GO" id="GO:0008270">
    <property type="term" value="F:zinc ion binding"/>
    <property type="evidence" value="ECO:0007669"/>
    <property type="project" value="UniProtKB-KW"/>
</dbReference>
<keyword evidence="7" id="KW-1185">Reference proteome</keyword>
<dbReference type="Proteomes" id="UP001190700">
    <property type="component" value="Unassembled WGS sequence"/>
</dbReference>
<dbReference type="Gene3D" id="2.30.130.40">
    <property type="entry name" value="LON domain-like"/>
    <property type="match status" value="1"/>
</dbReference>
<dbReference type="Pfam" id="PF02190">
    <property type="entry name" value="LON_substr_bdg"/>
    <property type="match status" value="1"/>
</dbReference>
<dbReference type="InterPro" id="IPR003111">
    <property type="entry name" value="Lon_prtase_N"/>
</dbReference>
<dbReference type="InterPro" id="IPR013083">
    <property type="entry name" value="Znf_RING/FYVE/PHD"/>
</dbReference>
<sequence>MSDLGILAAPCPDGKDLAEMHADLECTLCLKLFYDPATTTCGHTFCKQCLLRCVRHNSKCPICRAALYVNPDRCATNITLAAVLQKAFPQEYAEREQEASNEVASGKAQHTSPSERLYIFHLDTILPRQHIHLNIFEPRYLWMVQRCMEGSRRFGMVGTDHITRTMAGFGTEVEIRLCEQQFNGHILIEVVGVRRFQANDVEMENGCHVANVEWLQDSVPSEEAAPEVERVAGELNTAITQWMGLIVSGRWERQPRQLVKLMEQLGPVPSVSEAEKIGLWVAALINPLPGLGVAPEIRLSALKTLDTLERLKLVLNATKGSIDYMTPSEFAIKMEKVFAHVFQVFVAPVIWLLQRIFQWLFRLHTGGRPVDHTSGT</sequence>
<dbReference type="PROSITE" id="PS00518">
    <property type="entry name" value="ZF_RING_1"/>
    <property type="match status" value="1"/>
</dbReference>
<dbReference type="InterPro" id="IPR017907">
    <property type="entry name" value="Znf_RING_CS"/>
</dbReference>
<dbReference type="SMART" id="SM00464">
    <property type="entry name" value="LON"/>
    <property type="match status" value="1"/>
</dbReference>
<dbReference type="PROSITE" id="PS50089">
    <property type="entry name" value="ZF_RING_2"/>
    <property type="match status" value="1"/>
</dbReference>
<name>A0AAE0EXM4_9CHLO</name>
<reference evidence="6 7" key="1">
    <citation type="journal article" date="2015" name="Genome Biol. Evol.">
        <title>Comparative Genomics of a Bacterivorous Green Alga Reveals Evolutionary Causalities and Consequences of Phago-Mixotrophic Mode of Nutrition.</title>
        <authorList>
            <person name="Burns J.A."/>
            <person name="Paasch A."/>
            <person name="Narechania A."/>
            <person name="Kim E."/>
        </authorList>
    </citation>
    <scope>NUCLEOTIDE SEQUENCE [LARGE SCALE GENOMIC DNA]</scope>
    <source>
        <strain evidence="6 7">PLY_AMNH</strain>
    </source>
</reference>
<dbReference type="EMBL" id="LGRX02032489">
    <property type="protein sequence ID" value="KAK3243952.1"/>
    <property type="molecule type" value="Genomic_DNA"/>
</dbReference>
<dbReference type="CDD" id="cd16514">
    <property type="entry name" value="RING-HC_LONFs_rpt2"/>
    <property type="match status" value="1"/>
</dbReference>
<keyword evidence="3" id="KW-0862">Zinc</keyword>
<evidence type="ECO:0000313" key="7">
    <source>
        <dbReference type="Proteomes" id="UP001190700"/>
    </source>
</evidence>
<comment type="caution">
    <text evidence="6">The sequence shown here is derived from an EMBL/GenBank/DDBJ whole genome shotgun (WGS) entry which is preliminary data.</text>
</comment>
<gene>
    <name evidence="6" type="ORF">CYMTET_46418</name>
</gene>
<dbReference type="SUPFAM" id="SSF57850">
    <property type="entry name" value="RING/U-box"/>
    <property type="match status" value="1"/>
</dbReference>
<dbReference type="Gene3D" id="3.30.40.10">
    <property type="entry name" value="Zinc/RING finger domain, C3HC4 (zinc finger)"/>
    <property type="match status" value="1"/>
</dbReference>
<evidence type="ECO:0000256" key="3">
    <source>
        <dbReference type="ARBA" id="ARBA00022833"/>
    </source>
</evidence>
<dbReference type="InterPro" id="IPR001841">
    <property type="entry name" value="Znf_RING"/>
</dbReference>
<proteinExistence type="predicted"/>
<dbReference type="AlphaFoldDB" id="A0AAE0EXM4"/>
<dbReference type="SMART" id="SM00184">
    <property type="entry name" value="RING"/>
    <property type="match status" value="1"/>
</dbReference>
<organism evidence="6 7">
    <name type="scientific">Cymbomonas tetramitiformis</name>
    <dbReference type="NCBI Taxonomy" id="36881"/>
    <lineage>
        <taxon>Eukaryota</taxon>
        <taxon>Viridiplantae</taxon>
        <taxon>Chlorophyta</taxon>
        <taxon>Pyramimonadophyceae</taxon>
        <taxon>Pyramimonadales</taxon>
        <taxon>Pyramimonadaceae</taxon>
        <taxon>Cymbomonas</taxon>
    </lineage>
</organism>
<dbReference type="PANTHER" id="PTHR23327">
    <property type="entry name" value="RING FINGER PROTEIN 127"/>
    <property type="match status" value="1"/>
</dbReference>
<keyword evidence="2 4" id="KW-0863">Zinc-finger</keyword>
<evidence type="ECO:0000256" key="1">
    <source>
        <dbReference type="ARBA" id="ARBA00022723"/>
    </source>
</evidence>
<feature type="domain" description="RING-type" evidence="5">
    <location>
        <begin position="26"/>
        <end position="64"/>
    </location>
</feature>
<dbReference type="PANTHER" id="PTHR23327:SF42">
    <property type="entry name" value="LON PEPTIDASE N-TERMINAL DOMAIN AND RING FINGER PROTEIN C14F5.10C"/>
    <property type="match status" value="1"/>
</dbReference>
<dbReference type="InterPro" id="IPR015947">
    <property type="entry name" value="PUA-like_sf"/>
</dbReference>
<keyword evidence="1" id="KW-0479">Metal-binding</keyword>
<dbReference type="InterPro" id="IPR046336">
    <property type="entry name" value="Lon_prtase_N_sf"/>
</dbReference>
<evidence type="ECO:0000256" key="2">
    <source>
        <dbReference type="ARBA" id="ARBA00022771"/>
    </source>
</evidence>
<evidence type="ECO:0000259" key="5">
    <source>
        <dbReference type="PROSITE" id="PS50089"/>
    </source>
</evidence>
<dbReference type="Pfam" id="PF13923">
    <property type="entry name" value="zf-C3HC4_2"/>
    <property type="match status" value="1"/>
</dbReference>
<protein>
    <recommendedName>
        <fullName evidence="5">RING-type domain-containing protein</fullName>
    </recommendedName>
</protein>
<evidence type="ECO:0000256" key="4">
    <source>
        <dbReference type="PROSITE-ProRule" id="PRU00175"/>
    </source>
</evidence>